<keyword evidence="5 9" id="KW-1133">Transmembrane helix</keyword>
<name>A0A4P2VL46_FLUSA</name>
<dbReference type="GO" id="GO:0007165">
    <property type="term" value="P:signal transduction"/>
    <property type="evidence" value="ECO:0007669"/>
    <property type="project" value="UniProtKB-KW"/>
</dbReference>
<keyword evidence="3" id="KW-0145">Chemotaxis</keyword>
<evidence type="ECO:0000256" key="6">
    <source>
        <dbReference type="ARBA" id="ARBA00023136"/>
    </source>
</evidence>
<dbReference type="InterPro" id="IPR004089">
    <property type="entry name" value="MCPsignal_dom"/>
</dbReference>
<keyword evidence="8" id="KW-0807">Transducer</keyword>
<dbReference type="SMART" id="SM01049">
    <property type="entry name" value="Cache_2"/>
    <property type="match status" value="1"/>
</dbReference>
<evidence type="ECO:0000256" key="7">
    <source>
        <dbReference type="ARBA" id="ARBA00029447"/>
    </source>
</evidence>
<dbReference type="GO" id="GO:0004888">
    <property type="term" value="F:transmembrane signaling receptor activity"/>
    <property type="evidence" value="ECO:0007669"/>
    <property type="project" value="InterPro"/>
</dbReference>
<dbReference type="InterPro" id="IPR051310">
    <property type="entry name" value="MCP_chemotaxis"/>
</dbReference>
<keyword evidence="2" id="KW-1003">Cell membrane</keyword>
<feature type="transmembrane region" description="Helical" evidence="9">
    <location>
        <begin position="12"/>
        <end position="34"/>
    </location>
</feature>
<dbReference type="EMBL" id="AP019368">
    <property type="protein sequence ID" value="BBH54026.1"/>
    <property type="molecule type" value="Genomic_DNA"/>
</dbReference>
<dbReference type="Pfam" id="PF00015">
    <property type="entry name" value="MCPsignal"/>
    <property type="match status" value="1"/>
</dbReference>
<accession>A0A4P2VL46</accession>
<keyword evidence="6 9" id="KW-0472">Membrane</keyword>
<comment type="subcellular location">
    <subcellularLocation>
        <location evidence="1">Cell membrane</location>
        <topology evidence="1">Multi-pass membrane protein</topology>
    </subcellularLocation>
</comment>
<gene>
    <name evidence="11" type="ORF">JCM31447_24830</name>
</gene>
<dbReference type="SMART" id="SM00283">
    <property type="entry name" value="MA"/>
    <property type="match status" value="1"/>
</dbReference>
<organism evidence="11 12">
    <name type="scientific">Fluviispira sanaruensis</name>
    <dbReference type="NCBI Taxonomy" id="2493639"/>
    <lineage>
        <taxon>Bacteria</taxon>
        <taxon>Pseudomonadati</taxon>
        <taxon>Bdellovibrionota</taxon>
        <taxon>Oligoflexia</taxon>
        <taxon>Silvanigrellales</taxon>
        <taxon>Silvanigrellaceae</taxon>
        <taxon>Fluviispira</taxon>
    </lineage>
</organism>
<evidence type="ECO:0000259" key="10">
    <source>
        <dbReference type="PROSITE" id="PS50111"/>
    </source>
</evidence>
<evidence type="ECO:0000256" key="9">
    <source>
        <dbReference type="SAM" id="Phobius"/>
    </source>
</evidence>
<evidence type="ECO:0000313" key="12">
    <source>
        <dbReference type="Proteomes" id="UP000291236"/>
    </source>
</evidence>
<dbReference type="KEGG" id="sbf:JCM31447_24830"/>
<evidence type="ECO:0000313" key="11">
    <source>
        <dbReference type="EMBL" id="BBH54026.1"/>
    </source>
</evidence>
<evidence type="ECO:0000256" key="2">
    <source>
        <dbReference type="ARBA" id="ARBA00022475"/>
    </source>
</evidence>
<evidence type="ECO:0000256" key="8">
    <source>
        <dbReference type="PROSITE-ProRule" id="PRU00284"/>
    </source>
</evidence>
<feature type="domain" description="Methyl-accepting transducer" evidence="10">
    <location>
        <begin position="227"/>
        <end position="477"/>
    </location>
</feature>
<dbReference type="GO" id="GO:0005886">
    <property type="term" value="C:plasma membrane"/>
    <property type="evidence" value="ECO:0007669"/>
    <property type="project" value="UniProtKB-SubCell"/>
</dbReference>
<comment type="similarity">
    <text evidence="7">Belongs to the methyl-accepting chemotaxis (MCP) protein family.</text>
</comment>
<keyword evidence="12" id="KW-1185">Reference proteome</keyword>
<sequence>MFERYGIRVKILLNCLLSVIIFFVFLVWLSNFYWNVLIDTRKERLKNIIDISYTLAKGYIDSEKKGLISREEAQKRMIENIKSIRYSETEYIFISTTNSFLVVNPSRPDVYMKDMSEFKDSTGFKTYSKISEVAKTKGEGFISYMSPKLGSSEAIEKLTFVKLIPEWNWILGTGLFLDDVVEILKKFIEILLISCILCTAALISLGLYFANSVVKPLMKVSNILMKNSEALSHKSKFLSESSQRVQSFSKDQEASIQSTASAISEITSMIAKTTEFSMDSARSANDISKKVEQGEYSIKSMQDSMKRIKESSFKLKNIEKIFNEIEIKTKDIKRIVAKTELLSLNASIEAARAGDTGKGFSVVALEVGNLAQMSGKASNEIQHLLNRSRKDVDGILQETIENVGEGELRTSTVSDSFPDIVNGILSINTQMGQISDAIKEQEIGVRQISTAMSQLNDLALKNSGESDKSLRATEDIAKVSEVLKDNIETSNLVIQGAKKKS</sequence>
<dbReference type="AlphaFoldDB" id="A0A4P2VL46"/>
<feature type="transmembrane region" description="Helical" evidence="9">
    <location>
        <begin position="190"/>
        <end position="210"/>
    </location>
</feature>
<evidence type="ECO:0000256" key="3">
    <source>
        <dbReference type="ARBA" id="ARBA00022500"/>
    </source>
</evidence>
<dbReference type="PRINTS" id="PR00260">
    <property type="entry name" value="CHEMTRNSDUCR"/>
</dbReference>
<evidence type="ECO:0000256" key="5">
    <source>
        <dbReference type="ARBA" id="ARBA00022989"/>
    </source>
</evidence>
<dbReference type="Gene3D" id="3.30.450.20">
    <property type="entry name" value="PAS domain"/>
    <property type="match status" value="1"/>
</dbReference>
<dbReference type="OrthoDB" id="354287at2"/>
<dbReference type="SUPFAM" id="SSF58104">
    <property type="entry name" value="Methyl-accepting chemotaxis protein (MCP) signaling domain"/>
    <property type="match status" value="1"/>
</dbReference>
<dbReference type="PANTHER" id="PTHR43531:SF11">
    <property type="entry name" value="METHYL-ACCEPTING CHEMOTAXIS PROTEIN 3"/>
    <property type="match status" value="1"/>
</dbReference>
<evidence type="ECO:0000256" key="1">
    <source>
        <dbReference type="ARBA" id="ARBA00004651"/>
    </source>
</evidence>
<dbReference type="PROSITE" id="PS50111">
    <property type="entry name" value="CHEMOTAXIS_TRANSDUC_2"/>
    <property type="match status" value="1"/>
</dbReference>
<dbReference type="RefSeq" id="WP_130611021.1">
    <property type="nucleotide sequence ID" value="NZ_AP019368.1"/>
</dbReference>
<dbReference type="Pfam" id="PF08269">
    <property type="entry name" value="dCache_2"/>
    <property type="match status" value="1"/>
</dbReference>
<dbReference type="InterPro" id="IPR004090">
    <property type="entry name" value="Chemotax_Me-accpt_rcpt"/>
</dbReference>
<dbReference type="InterPro" id="IPR004010">
    <property type="entry name" value="Double_Cache_2"/>
</dbReference>
<protein>
    <submittedName>
        <fullName evidence="11">Chemotaxis protein</fullName>
    </submittedName>
</protein>
<dbReference type="PANTHER" id="PTHR43531">
    <property type="entry name" value="PROTEIN ICFG"/>
    <property type="match status" value="1"/>
</dbReference>
<dbReference type="Gene3D" id="1.10.287.950">
    <property type="entry name" value="Methyl-accepting chemotaxis protein"/>
    <property type="match status" value="1"/>
</dbReference>
<dbReference type="InterPro" id="IPR033480">
    <property type="entry name" value="sCache_2"/>
</dbReference>
<keyword evidence="4 9" id="KW-0812">Transmembrane</keyword>
<dbReference type="Proteomes" id="UP000291236">
    <property type="component" value="Chromosome"/>
</dbReference>
<reference evidence="11 12" key="1">
    <citation type="submission" date="2018-12" db="EMBL/GenBank/DDBJ databases">
        <title>Rubrispira sanarue gen. nov., sp., nov., a member of the order Silvanigrellales, isolated from a brackish lake in Hamamatsu Japan.</title>
        <authorList>
            <person name="Maejima Y."/>
            <person name="Iino T."/>
            <person name="Muraguchi Y."/>
            <person name="Fukuda K."/>
            <person name="Nojiri H."/>
            <person name="Ohkuma M."/>
            <person name="Moriuchi R."/>
            <person name="Dohra H."/>
            <person name="Kimbara K."/>
            <person name="Shintani M."/>
        </authorList>
    </citation>
    <scope>NUCLEOTIDE SEQUENCE [LARGE SCALE GENOMIC DNA]</scope>
    <source>
        <strain evidence="11 12">RF1110005</strain>
    </source>
</reference>
<dbReference type="GO" id="GO:0006935">
    <property type="term" value="P:chemotaxis"/>
    <property type="evidence" value="ECO:0007669"/>
    <property type="project" value="UniProtKB-KW"/>
</dbReference>
<evidence type="ECO:0000256" key="4">
    <source>
        <dbReference type="ARBA" id="ARBA00022692"/>
    </source>
</evidence>
<proteinExistence type="inferred from homology"/>